<dbReference type="Proteomes" id="UP000635387">
    <property type="component" value="Unassembled WGS sequence"/>
</dbReference>
<proteinExistence type="predicted"/>
<feature type="region of interest" description="Disordered" evidence="1">
    <location>
        <begin position="65"/>
        <end position="102"/>
    </location>
</feature>
<comment type="caution">
    <text evidence="2">The sequence shown here is derived from an EMBL/GenBank/DDBJ whole genome shotgun (WGS) entry which is preliminary data.</text>
</comment>
<evidence type="ECO:0000256" key="1">
    <source>
        <dbReference type="SAM" id="MobiDB-lite"/>
    </source>
</evidence>
<keyword evidence="3" id="KW-1185">Reference proteome</keyword>
<sequence length="135" mass="14520">MSRPWRMHAESVVTADSSSRFEEFGRQAEIGAPERDTGFRREVVPAEPVQEGEVGETGRCRAREVLDNAEPGMSRGDGESGWKSTMDAGERAAQTSGDVADPPFALIPVDRLANVPTQGSLQDRGVSCVTLNTGE</sequence>
<accession>A0ABQ3M9T5</accession>
<organism evidence="2 3">
    <name type="scientific">Amycolatopsis oliviviridis</name>
    <dbReference type="NCBI Taxonomy" id="1471590"/>
    <lineage>
        <taxon>Bacteria</taxon>
        <taxon>Bacillati</taxon>
        <taxon>Actinomycetota</taxon>
        <taxon>Actinomycetes</taxon>
        <taxon>Pseudonocardiales</taxon>
        <taxon>Pseudonocardiaceae</taxon>
        <taxon>Amycolatopsis</taxon>
    </lineage>
</organism>
<name>A0ABQ3M9T5_9PSEU</name>
<dbReference type="EMBL" id="BNAY01000013">
    <property type="protein sequence ID" value="GHH36461.1"/>
    <property type="molecule type" value="Genomic_DNA"/>
</dbReference>
<reference evidence="3" key="1">
    <citation type="journal article" date="2019" name="Int. J. Syst. Evol. Microbiol.">
        <title>The Global Catalogue of Microorganisms (GCM) 10K type strain sequencing project: providing services to taxonomists for standard genome sequencing and annotation.</title>
        <authorList>
            <consortium name="The Broad Institute Genomics Platform"/>
            <consortium name="The Broad Institute Genome Sequencing Center for Infectious Disease"/>
            <person name="Wu L."/>
            <person name="Ma J."/>
        </authorList>
    </citation>
    <scope>NUCLEOTIDE SEQUENCE [LARGE SCALE GENOMIC DNA]</scope>
    <source>
        <strain evidence="3">CGMCC 4.7683</strain>
    </source>
</reference>
<evidence type="ECO:0000313" key="3">
    <source>
        <dbReference type="Proteomes" id="UP000635387"/>
    </source>
</evidence>
<gene>
    <name evidence="2" type="ORF">GCM10017790_79350</name>
</gene>
<protein>
    <submittedName>
        <fullName evidence="2">Uncharacterized protein</fullName>
    </submittedName>
</protein>
<evidence type="ECO:0000313" key="2">
    <source>
        <dbReference type="EMBL" id="GHH36461.1"/>
    </source>
</evidence>